<dbReference type="AlphaFoldDB" id="A0AAD6FPA1"/>
<reference evidence="2" key="1">
    <citation type="submission" date="2022-11" db="EMBL/GenBank/DDBJ databases">
        <title>Chromosome-level genome of Pogonophryne albipinna.</title>
        <authorList>
            <person name="Jo E."/>
        </authorList>
    </citation>
    <scope>NUCLEOTIDE SEQUENCE</scope>
    <source>
        <strain evidence="2">SGF0006</strain>
        <tissue evidence="2">Muscle</tissue>
    </source>
</reference>
<proteinExistence type="predicted"/>
<evidence type="ECO:0000313" key="2">
    <source>
        <dbReference type="EMBL" id="KAJ4942727.1"/>
    </source>
</evidence>
<comment type="caution">
    <text evidence="2">The sequence shown here is derived from an EMBL/GenBank/DDBJ whole genome shotgun (WGS) entry which is preliminary data.</text>
</comment>
<dbReference type="Proteomes" id="UP001219934">
    <property type="component" value="Unassembled WGS sequence"/>
</dbReference>
<gene>
    <name evidence="2" type="ORF">JOQ06_005243</name>
</gene>
<keyword evidence="3" id="KW-1185">Reference proteome</keyword>
<feature type="non-terminal residue" evidence="2">
    <location>
        <position position="110"/>
    </location>
</feature>
<protein>
    <submittedName>
        <fullName evidence="2">Uncharacterized protein</fullName>
    </submittedName>
</protein>
<name>A0AAD6FPA1_9TELE</name>
<accession>A0AAD6FPA1</accession>
<dbReference type="EMBL" id="JAPTMU010000005">
    <property type="protein sequence ID" value="KAJ4942727.1"/>
    <property type="molecule type" value="Genomic_DNA"/>
</dbReference>
<evidence type="ECO:0000256" key="1">
    <source>
        <dbReference type="SAM" id="MobiDB-lite"/>
    </source>
</evidence>
<organism evidence="2 3">
    <name type="scientific">Pogonophryne albipinna</name>
    <dbReference type="NCBI Taxonomy" id="1090488"/>
    <lineage>
        <taxon>Eukaryota</taxon>
        <taxon>Metazoa</taxon>
        <taxon>Chordata</taxon>
        <taxon>Craniata</taxon>
        <taxon>Vertebrata</taxon>
        <taxon>Euteleostomi</taxon>
        <taxon>Actinopterygii</taxon>
        <taxon>Neopterygii</taxon>
        <taxon>Teleostei</taxon>
        <taxon>Neoteleostei</taxon>
        <taxon>Acanthomorphata</taxon>
        <taxon>Eupercaria</taxon>
        <taxon>Perciformes</taxon>
        <taxon>Notothenioidei</taxon>
        <taxon>Pogonophryne</taxon>
    </lineage>
</organism>
<feature type="region of interest" description="Disordered" evidence="1">
    <location>
        <begin position="13"/>
        <end position="41"/>
    </location>
</feature>
<feature type="non-terminal residue" evidence="2">
    <location>
        <position position="1"/>
    </location>
</feature>
<evidence type="ECO:0000313" key="3">
    <source>
        <dbReference type="Proteomes" id="UP001219934"/>
    </source>
</evidence>
<feature type="compositionally biased region" description="Basic and acidic residues" evidence="1">
    <location>
        <begin position="72"/>
        <end position="81"/>
    </location>
</feature>
<feature type="region of interest" description="Disordered" evidence="1">
    <location>
        <begin position="55"/>
        <end position="88"/>
    </location>
</feature>
<sequence length="110" mass="11714">CALLAHLFIKAEAPHSLTDRQRDHDSRLVAQSGPGSNTDEFGALLYGPASPVWCAGERAPPETRRRTAGGNRGEKEHKGAEDDQGEGIMFSHQREAGVGGGSGSVIPYIF</sequence>
<feature type="compositionally biased region" description="Basic and acidic residues" evidence="1">
    <location>
        <begin position="17"/>
        <end position="27"/>
    </location>
</feature>